<protein>
    <submittedName>
        <fullName evidence="1">Uncharacterized protein</fullName>
    </submittedName>
</protein>
<dbReference type="OrthoDB" id="2081654at2"/>
<organism evidence="1 2">
    <name type="scientific">Anaerotignum lactatifermentans DSM 14214</name>
    <dbReference type="NCBI Taxonomy" id="1121323"/>
    <lineage>
        <taxon>Bacteria</taxon>
        <taxon>Bacillati</taxon>
        <taxon>Bacillota</taxon>
        <taxon>Clostridia</taxon>
        <taxon>Lachnospirales</taxon>
        <taxon>Anaerotignaceae</taxon>
        <taxon>Anaerotignum</taxon>
    </lineage>
</organism>
<proteinExistence type="predicted"/>
<dbReference type="Proteomes" id="UP000183975">
    <property type="component" value="Unassembled WGS sequence"/>
</dbReference>
<dbReference type="AlphaFoldDB" id="A0A1M7BBT6"/>
<sequence length="151" mass="17445">MKMGIKEMNFIHSLVGKRLLNVCCAAEILTFDFFPLALHASGYARIIKNSDILVTTLDYQSWELSESTNNDEWFNVKQFHAEMIGGAVLSATLSPWNDLHIELDNGVIIECLIANSYPHYNDEQEQWVLFERGKDHKLFLTVYSKRVEFIE</sequence>
<reference evidence="1 2" key="1">
    <citation type="submission" date="2016-11" db="EMBL/GenBank/DDBJ databases">
        <authorList>
            <person name="Jaros S."/>
            <person name="Januszkiewicz K."/>
            <person name="Wedrychowicz H."/>
        </authorList>
    </citation>
    <scope>NUCLEOTIDE SEQUENCE [LARGE SCALE GENOMIC DNA]</scope>
    <source>
        <strain evidence="1 2">DSM 14214</strain>
    </source>
</reference>
<evidence type="ECO:0000313" key="2">
    <source>
        <dbReference type="Proteomes" id="UP000183975"/>
    </source>
</evidence>
<dbReference type="EMBL" id="FRAH01000126">
    <property type="protein sequence ID" value="SHL52498.1"/>
    <property type="molecule type" value="Genomic_DNA"/>
</dbReference>
<gene>
    <name evidence="1" type="ORF">SAMN02745138_03544</name>
</gene>
<evidence type="ECO:0000313" key="1">
    <source>
        <dbReference type="EMBL" id="SHL52498.1"/>
    </source>
</evidence>
<accession>A0A1M7BBT6</accession>
<keyword evidence="2" id="KW-1185">Reference proteome</keyword>
<name>A0A1M7BBT6_9FIRM</name>
<dbReference type="RefSeq" id="WP_072853949.1">
    <property type="nucleotide sequence ID" value="NZ_FRAH01000126.1"/>
</dbReference>